<evidence type="ECO:0000256" key="1">
    <source>
        <dbReference type="SAM" id="Phobius"/>
    </source>
</evidence>
<keyword evidence="1" id="KW-0812">Transmembrane</keyword>
<reference evidence="2 3" key="1">
    <citation type="submission" date="2020-09" db="EMBL/GenBank/DDBJ databases">
        <title>Genome seq and assembly of Chryseobacterium sp.</title>
        <authorList>
            <person name="Chhetri G."/>
        </authorList>
    </citation>
    <scope>NUCLEOTIDE SEQUENCE [LARGE SCALE GENOMIC DNA]</scope>
    <source>
        <strain evidence="2 3">GCR10</strain>
    </source>
</reference>
<feature type="transmembrane region" description="Helical" evidence="1">
    <location>
        <begin position="81"/>
        <end position="100"/>
    </location>
</feature>
<keyword evidence="1" id="KW-1133">Transmembrane helix</keyword>
<evidence type="ECO:0000313" key="3">
    <source>
        <dbReference type="Proteomes" id="UP000637299"/>
    </source>
</evidence>
<dbReference type="Proteomes" id="UP000637299">
    <property type="component" value="Unassembled WGS sequence"/>
</dbReference>
<proteinExistence type="predicted"/>
<dbReference type="EMBL" id="JACYFS010000001">
    <property type="protein sequence ID" value="MBD8082031.1"/>
    <property type="molecule type" value="Genomic_DNA"/>
</dbReference>
<feature type="transmembrane region" description="Helical" evidence="1">
    <location>
        <begin position="9"/>
        <end position="29"/>
    </location>
</feature>
<dbReference type="RefSeq" id="WP_191735704.1">
    <property type="nucleotide sequence ID" value="NZ_JACYFS010000001.1"/>
</dbReference>
<sequence>MMFLHYSWIILRLIIKYFSLILLVALVLFLTKKYVDYSSTVYLIFIIPILSLLILINLIVIYTRDYLKYKKKKGNFRTSNIVILTLFAISVLHFSVNYYMENKSVYLSANLNESNTKLFLYSDKTFKIAKYWNHGGDNILGKYELKNNILTLKKDDLEKISNFEITHRYNIFSKDRIITTDKKGFKNLIFE</sequence>
<comment type="caution">
    <text evidence="2">The sequence shown here is derived from an EMBL/GenBank/DDBJ whole genome shotgun (WGS) entry which is preliminary data.</text>
</comment>
<keyword evidence="3" id="KW-1185">Reference proteome</keyword>
<feature type="transmembrane region" description="Helical" evidence="1">
    <location>
        <begin position="41"/>
        <end position="60"/>
    </location>
</feature>
<name>A0ABR8ZB90_9FLAO</name>
<gene>
    <name evidence="2" type="ORF">IC610_06275</name>
</gene>
<evidence type="ECO:0000313" key="2">
    <source>
        <dbReference type="EMBL" id="MBD8082031.1"/>
    </source>
</evidence>
<accession>A0ABR8ZB90</accession>
<keyword evidence="1" id="KW-0472">Membrane</keyword>
<protein>
    <submittedName>
        <fullName evidence="2">Uncharacterized protein</fullName>
    </submittedName>
</protein>
<organism evidence="2 3">
    <name type="scientific">Chryseobacterium caseinilyticum</name>
    <dbReference type="NCBI Taxonomy" id="2771428"/>
    <lineage>
        <taxon>Bacteria</taxon>
        <taxon>Pseudomonadati</taxon>
        <taxon>Bacteroidota</taxon>
        <taxon>Flavobacteriia</taxon>
        <taxon>Flavobacteriales</taxon>
        <taxon>Weeksellaceae</taxon>
        <taxon>Chryseobacterium group</taxon>
        <taxon>Chryseobacterium</taxon>
    </lineage>
</organism>